<sequence>MKLIILIRIESEGKAVTVRSSEEQWKQKITDWEHTLYSHEPSNFSTTVDYWLDLAFEYLPAETKDMFFSQIDTWLFHLHGFIRQSSFQQQAEERILKMAQSYKEDVETIEDIQKLTLSQKAFIAEQQIAKQKLYSVIQGGMTGTGKLSTLAVDIPAFAALNIRTTQLIALSYGYRASTPHEMVKALQLFYCATIPKKYQFDRWQSLTKDLGEDEDLYFDTLSEKDHPTIWLQQPLFHLVKLLFVIVLGRRKVNGIPIVGMVTAAGTNYYWTKEVSRFAHHYYVMRHLSAKK</sequence>
<reference evidence="1 2" key="1">
    <citation type="submission" date="2021-01" db="EMBL/GenBank/DDBJ databases">
        <title>Genomic Encyclopedia of Type Strains, Phase IV (KMG-IV): sequencing the most valuable type-strain genomes for metagenomic binning, comparative biology and taxonomic classification.</title>
        <authorList>
            <person name="Goeker M."/>
        </authorList>
    </citation>
    <scope>NUCLEOTIDE SEQUENCE [LARGE SCALE GENOMIC DNA]</scope>
    <source>
        <strain evidence="1 2">DSM 25879</strain>
    </source>
</reference>
<keyword evidence="2" id="KW-1185">Reference proteome</keyword>
<evidence type="ECO:0008006" key="3">
    <source>
        <dbReference type="Google" id="ProtNLM"/>
    </source>
</evidence>
<dbReference type="Pfam" id="PF12787">
    <property type="entry name" value="EcsC"/>
    <property type="match status" value="1"/>
</dbReference>
<dbReference type="EMBL" id="JAFBED010000004">
    <property type="protein sequence ID" value="MBM7620589.1"/>
    <property type="molecule type" value="Genomic_DNA"/>
</dbReference>
<dbReference type="PANTHER" id="PTHR41260:SF1">
    <property type="entry name" value="PROTEIN ECSC"/>
    <property type="match status" value="1"/>
</dbReference>
<organism evidence="1 2">
    <name type="scientific">Sutcliffiella tianshenii</name>
    <dbReference type="NCBI Taxonomy" id="1463404"/>
    <lineage>
        <taxon>Bacteria</taxon>
        <taxon>Bacillati</taxon>
        <taxon>Bacillota</taxon>
        <taxon>Bacilli</taxon>
        <taxon>Bacillales</taxon>
        <taxon>Bacillaceae</taxon>
        <taxon>Sutcliffiella</taxon>
    </lineage>
</organism>
<evidence type="ECO:0000313" key="2">
    <source>
        <dbReference type="Proteomes" id="UP000737402"/>
    </source>
</evidence>
<accession>A0ABS2P138</accession>
<dbReference type="InterPro" id="IPR024787">
    <property type="entry name" value="EcsC"/>
</dbReference>
<gene>
    <name evidence="1" type="ORF">JOC95_002442</name>
</gene>
<dbReference type="Proteomes" id="UP000737402">
    <property type="component" value="Unassembled WGS sequence"/>
</dbReference>
<comment type="caution">
    <text evidence="1">The sequence shown here is derived from an EMBL/GenBank/DDBJ whole genome shotgun (WGS) entry which is preliminary data.</text>
</comment>
<evidence type="ECO:0000313" key="1">
    <source>
        <dbReference type="EMBL" id="MBM7620589.1"/>
    </source>
</evidence>
<protein>
    <recommendedName>
        <fullName evidence="3">EcsC family protein</fullName>
    </recommendedName>
</protein>
<proteinExistence type="predicted"/>
<dbReference type="PANTHER" id="PTHR41260">
    <property type="entry name" value="PROTEIN ECSC"/>
    <property type="match status" value="1"/>
</dbReference>
<name>A0ABS2P138_9BACI</name>